<feature type="non-terminal residue" evidence="1">
    <location>
        <position position="89"/>
    </location>
</feature>
<sequence>VTTVSATRDENGVAEHTPAFGVSSAPTDIEFDQNMFLFLEGVEGDSVVFNQEGTFDVIALDFDLEAVQNVATDGNLGLDFAPITVHVQG</sequence>
<evidence type="ECO:0000313" key="2">
    <source>
        <dbReference type="Proteomes" id="UP001170310"/>
    </source>
</evidence>
<proteinExistence type="predicted"/>
<keyword evidence="2" id="KW-1185">Reference proteome</keyword>
<dbReference type="Proteomes" id="UP001170310">
    <property type="component" value="Unassembled WGS sequence"/>
</dbReference>
<evidence type="ECO:0008006" key="3">
    <source>
        <dbReference type="Google" id="ProtNLM"/>
    </source>
</evidence>
<comment type="caution">
    <text evidence="1">The sequence shown here is derived from an EMBL/GenBank/DDBJ whole genome shotgun (WGS) entry which is preliminary data.</text>
</comment>
<dbReference type="EMBL" id="JAUOQO010000365">
    <property type="protein sequence ID" value="MDO6575221.1"/>
    <property type="molecule type" value="Genomic_DNA"/>
</dbReference>
<dbReference type="RefSeq" id="WP_303522205.1">
    <property type="nucleotide sequence ID" value="NZ_JAUOQO010000365.1"/>
</dbReference>
<feature type="non-terminal residue" evidence="1">
    <location>
        <position position="1"/>
    </location>
</feature>
<reference evidence="1" key="1">
    <citation type="submission" date="2023-07" db="EMBL/GenBank/DDBJ databases">
        <title>Genome content predicts the carbon catabolic preferences of heterotrophic bacteria.</title>
        <authorList>
            <person name="Gralka M."/>
        </authorList>
    </citation>
    <scope>NUCLEOTIDE SEQUENCE</scope>
    <source>
        <strain evidence="1">E2R20</strain>
    </source>
</reference>
<name>A0AAW7YXX4_9STAP</name>
<dbReference type="AlphaFoldDB" id="A0AAW7YXX4"/>
<organism evidence="1 2">
    <name type="scientific">Staphylococcus pasteuri_A</name>
    <dbReference type="NCBI Taxonomy" id="3062664"/>
    <lineage>
        <taxon>Bacteria</taxon>
        <taxon>Bacillati</taxon>
        <taxon>Bacillota</taxon>
        <taxon>Bacilli</taxon>
        <taxon>Bacillales</taxon>
        <taxon>Staphylococcaceae</taxon>
        <taxon>Staphylococcus</taxon>
    </lineage>
</organism>
<accession>A0AAW7YXX4</accession>
<protein>
    <recommendedName>
        <fullName evidence="3">DUF5801 domain-containing protein</fullName>
    </recommendedName>
</protein>
<gene>
    <name evidence="1" type="ORF">Q4528_13985</name>
</gene>
<evidence type="ECO:0000313" key="1">
    <source>
        <dbReference type="EMBL" id="MDO6575221.1"/>
    </source>
</evidence>